<dbReference type="AlphaFoldDB" id="A0A934Q774"/>
<feature type="transmembrane region" description="Helical" evidence="8">
    <location>
        <begin position="153"/>
        <end position="172"/>
    </location>
</feature>
<feature type="transmembrane region" description="Helical" evidence="8">
    <location>
        <begin position="68"/>
        <end position="97"/>
    </location>
</feature>
<evidence type="ECO:0000256" key="4">
    <source>
        <dbReference type="ARBA" id="ARBA00022692"/>
    </source>
</evidence>
<evidence type="ECO:0000256" key="2">
    <source>
        <dbReference type="ARBA" id="ARBA00022448"/>
    </source>
</evidence>
<dbReference type="InterPro" id="IPR035906">
    <property type="entry name" value="MetI-like_sf"/>
</dbReference>
<dbReference type="EMBL" id="JAEHOH010000014">
    <property type="protein sequence ID" value="MBK0419565.1"/>
    <property type="molecule type" value="Genomic_DNA"/>
</dbReference>
<evidence type="ECO:0000256" key="8">
    <source>
        <dbReference type="RuleBase" id="RU363032"/>
    </source>
</evidence>
<feature type="transmembrane region" description="Helical" evidence="8">
    <location>
        <begin position="109"/>
        <end position="133"/>
    </location>
</feature>
<keyword evidence="3" id="KW-1003">Cell membrane</keyword>
<evidence type="ECO:0000256" key="6">
    <source>
        <dbReference type="ARBA" id="ARBA00022989"/>
    </source>
</evidence>
<reference evidence="10" key="1">
    <citation type="submission" date="2020-12" db="EMBL/GenBank/DDBJ databases">
        <title>Leucobacter sp. CAS1, isolated from Chromium sludge.</title>
        <authorList>
            <person name="Xu Z."/>
        </authorList>
    </citation>
    <scope>NUCLEOTIDE SEQUENCE</scope>
    <source>
        <strain evidence="10">CSA1</strain>
    </source>
</reference>
<organism evidence="10 11">
    <name type="scientific">Leucobacter chromiisoli</name>
    <dbReference type="NCBI Taxonomy" id="2796471"/>
    <lineage>
        <taxon>Bacteria</taxon>
        <taxon>Bacillati</taxon>
        <taxon>Actinomycetota</taxon>
        <taxon>Actinomycetes</taxon>
        <taxon>Micrococcales</taxon>
        <taxon>Microbacteriaceae</taxon>
        <taxon>Leucobacter</taxon>
    </lineage>
</organism>
<dbReference type="NCBIfam" id="TIGR01726">
    <property type="entry name" value="HEQRo_perm_3TM"/>
    <property type="match status" value="1"/>
</dbReference>
<dbReference type="GO" id="GO:0006865">
    <property type="term" value="P:amino acid transport"/>
    <property type="evidence" value="ECO:0007669"/>
    <property type="project" value="UniProtKB-KW"/>
</dbReference>
<sequence>MSDRRARREYSAAELELLKAGPPRRHLGVVAGVLALCVLLAGVIYSLWTNSRFEWEVVWGWFASEKLFTGLLATLWLTVVAMLIGLVLGVLVAVMNMSKNPFFKTVAQAYLWVFRGTPVFVQLLFWGFIAALYPRIEFGIPFLDPWVSLDANVVITPFVAAILGLGLNEAAYMAEIVRSGLLSVDKGQTEAASALGMRPGNVFFKIVLPQAMRIIVPTTGNETINMLKTTSLVSVLAFPDLLYSAQLVYSANYKTIPLLISASLWYLIVTSILSAIQWLIERHFNRGHTGRAQQGAPVVDAEQEPGELTASIVVPQRGGGLR</sequence>
<dbReference type="InterPro" id="IPR000515">
    <property type="entry name" value="MetI-like"/>
</dbReference>
<keyword evidence="11" id="KW-1185">Reference proteome</keyword>
<keyword evidence="7 8" id="KW-0472">Membrane</keyword>
<dbReference type="PROSITE" id="PS50928">
    <property type="entry name" value="ABC_TM1"/>
    <property type="match status" value="1"/>
</dbReference>
<evidence type="ECO:0000256" key="1">
    <source>
        <dbReference type="ARBA" id="ARBA00004651"/>
    </source>
</evidence>
<proteinExistence type="inferred from homology"/>
<dbReference type="GO" id="GO:0043190">
    <property type="term" value="C:ATP-binding cassette (ABC) transporter complex"/>
    <property type="evidence" value="ECO:0007669"/>
    <property type="project" value="InterPro"/>
</dbReference>
<dbReference type="FunFam" id="1.10.3720.10:FF:000006">
    <property type="entry name" value="Glutamate/aspartate ABC transporter, permease protein GltK"/>
    <property type="match status" value="1"/>
</dbReference>
<evidence type="ECO:0000313" key="11">
    <source>
        <dbReference type="Proteomes" id="UP000608530"/>
    </source>
</evidence>
<dbReference type="Proteomes" id="UP000608530">
    <property type="component" value="Unassembled WGS sequence"/>
</dbReference>
<evidence type="ECO:0000259" key="9">
    <source>
        <dbReference type="PROSITE" id="PS50928"/>
    </source>
</evidence>
<keyword evidence="5" id="KW-0029">Amino-acid transport</keyword>
<keyword evidence="2 8" id="KW-0813">Transport</keyword>
<evidence type="ECO:0000313" key="10">
    <source>
        <dbReference type="EMBL" id="MBK0419565.1"/>
    </source>
</evidence>
<dbReference type="CDD" id="cd06261">
    <property type="entry name" value="TM_PBP2"/>
    <property type="match status" value="1"/>
</dbReference>
<dbReference type="Gene3D" id="1.10.3720.10">
    <property type="entry name" value="MetI-like"/>
    <property type="match status" value="1"/>
</dbReference>
<dbReference type="GO" id="GO:0022857">
    <property type="term" value="F:transmembrane transporter activity"/>
    <property type="evidence" value="ECO:0007669"/>
    <property type="project" value="InterPro"/>
</dbReference>
<accession>A0A934Q774</accession>
<evidence type="ECO:0000256" key="5">
    <source>
        <dbReference type="ARBA" id="ARBA00022970"/>
    </source>
</evidence>
<dbReference type="InterPro" id="IPR010065">
    <property type="entry name" value="AA_ABC_transptr_permease_3TM"/>
</dbReference>
<feature type="transmembrane region" description="Helical" evidence="8">
    <location>
        <begin position="27"/>
        <end position="48"/>
    </location>
</feature>
<dbReference type="RefSeq" id="WP_200115707.1">
    <property type="nucleotide sequence ID" value="NZ_JAEHOH010000014.1"/>
</dbReference>
<keyword evidence="6 8" id="KW-1133">Transmembrane helix</keyword>
<name>A0A934Q774_9MICO</name>
<dbReference type="PANTHER" id="PTHR30614:SF0">
    <property type="entry name" value="L-CYSTINE TRANSPORT SYSTEM PERMEASE PROTEIN TCYL"/>
    <property type="match status" value="1"/>
</dbReference>
<dbReference type="PANTHER" id="PTHR30614">
    <property type="entry name" value="MEMBRANE COMPONENT OF AMINO ACID ABC TRANSPORTER"/>
    <property type="match status" value="1"/>
</dbReference>
<dbReference type="Pfam" id="PF00528">
    <property type="entry name" value="BPD_transp_1"/>
    <property type="match status" value="1"/>
</dbReference>
<protein>
    <submittedName>
        <fullName evidence="10">Amino acid ABC transporter permease</fullName>
    </submittedName>
</protein>
<comment type="caution">
    <text evidence="10">The sequence shown here is derived from an EMBL/GenBank/DDBJ whole genome shotgun (WGS) entry which is preliminary data.</text>
</comment>
<dbReference type="InterPro" id="IPR043429">
    <property type="entry name" value="ArtM/GltK/GlnP/TcyL/YhdX-like"/>
</dbReference>
<gene>
    <name evidence="10" type="ORF">JD276_11015</name>
</gene>
<feature type="domain" description="ABC transmembrane type-1" evidence="9">
    <location>
        <begin position="71"/>
        <end position="277"/>
    </location>
</feature>
<keyword evidence="4 8" id="KW-0812">Transmembrane</keyword>
<dbReference type="SUPFAM" id="SSF161098">
    <property type="entry name" value="MetI-like"/>
    <property type="match status" value="1"/>
</dbReference>
<comment type="subcellular location">
    <subcellularLocation>
        <location evidence="1 8">Cell membrane</location>
        <topology evidence="1 8">Multi-pass membrane protein</topology>
    </subcellularLocation>
</comment>
<evidence type="ECO:0000256" key="3">
    <source>
        <dbReference type="ARBA" id="ARBA00022475"/>
    </source>
</evidence>
<comment type="similarity">
    <text evidence="8">Belongs to the binding-protein-dependent transport system permease family.</text>
</comment>
<feature type="transmembrane region" description="Helical" evidence="8">
    <location>
        <begin position="255"/>
        <end position="280"/>
    </location>
</feature>
<evidence type="ECO:0000256" key="7">
    <source>
        <dbReference type="ARBA" id="ARBA00023136"/>
    </source>
</evidence>